<feature type="transmembrane region" description="Helical" evidence="1">
    <location>
        <begin position="95"/>
        <end position="116"/>
    </location>
</feature>
<name>D2RMS3_ACIFV</name>
<dbReference type="AlphaFoldDB" id="D2RMS3"/>
<keyword evidence="1" id="KW-0472">Membrane</keyword>
<dbReference type="KEGG" id="afn:Acfer_2030"/>
<accession>D2RMS3</accession>
<evidence type="ECO:0000313" key="2">
    <source>
        <dbReference type="EMBL" id="ADB48375.1"/>
    </source>
</evidence>
<dbReference type="GeneID" id="78335723"/>
<feature type="transmembrane region" description="Helical" evidence="1">
    <location>
        <begin position="405"/>
        <end position="433"/>
    </location>
</feature>
<protein>
    <submittedName>
        <fullName evidence="2">Sodium/glutamate symporter</fullName>
    </submittedName>
</protein>
<gene>
    <name evidence="2" type="ordered locus">Acfer_2030</name>
</gene>
<keyword evidence="1" id="KW-1133">Transmembrane helix</keyword>
<dbReference type="GO" id="GO:0015501">
    <property type="term" value="F:glutamate:sodium symporter activity"/>
    <property type="evidence" value="ECO:0007669"/>
    <property type="project" value="InterPro"/>
</dbReference>
<dbReference type="HOGENOM" id="CLU_034503_1_0_9"/>
<dbReference type="PANTHER" id="PTHR36178">
    <property type="entry name" value="SLR0625 PROTEIN"/>
    <property type="match status" value="1"/>
</dbReference>
<feature type="transmembrane region" description="Helical" evidence="1">
    <location>
        <begin position="6"/>
        <end position="23"/>
    </location>
</feature>
<feature type="transmembrane region" description="Helical" evidence="1">
    <location>
        <begin position="232"/>
        <end position="252"/>
    </location>
</feature>
<dbReference type="InterPro" id="IPR004445">
    <property type="entry name" value="GltS"/>
</dbReference>
<feature type="transmembrane region" description="Helical" evidence="1">
    <location>
        <begin position="322"/>
        <end position="341"/>
    </location>
</feature>
<dbReference type="PANTHER" id="PTHR36178:SF1">
    <property type="entry name" value="SODIUM_GLUTAMATE SYMPORTER"/>
    <property type="match status" value="1"/>
</dbReference>
<organism evidence="2 3">
    <name type="scientific">Acidaminococcus fermentans (strain ATCC 25085 / DSM 20731 / CCUG 9996 / CIP 106432 / VR4)</name>
    <dbReference type="NCBI Taxonomy" id="591001"/>
    <lineage>
        <taxon>Bacteria</taxon>
        <taxon>Bacillati</taxon>
        <taxon>Bacillota</taxon>
        <taxon>Negativicutes</taxon>
        <taxon>Acidaminococcales</taxon>
        <taxon>Acidaminococcaceae</taxon>
        <taxon>Acidaminococcus</taxon>
    </lineage>
</organism>
<keyword evidence="1" id="KW-0812">Transmembrane</keyword>
<feature type="transmembrane region" description="Helical" evidence="1">
    <location>
        <begin position="158"/>
        <end position="184"/>
    </location>
</feature>
<feature type="transmembrane region" description="Helical" evidence="1">
    <location>
        <begin position="297"/>
        <end position="316"/>
    </location>
</feature>
<dbReference type="eggNOG" id="COG0786">
    <property type="taxonomic scope" value="Bacteria"/>
</dbReference>
<reference evidence="2 3" key="1">
    <citation type="journal article" date="2010" name="Stand. Genomic Sci.">
        <title>Complete genome sequence of Acidaminococcus fermentans type strain (VR4).</title>
        <authorList>
            <person name="Chang Y.J."/>
            <person name="Pukall R."/>
            <person name="Saunders E."/>
            <person name="Lapidus A."/>
            <person name="Copeland A."/>
            <person name="Nolan M."/>
            <person name="Glavina Del Rio T."/>
            <person name="Lucas S."/>
            <person name="Chen F."/>
            <person name="Tice H."/>
            <person name="Cheng J.F."/>
            <person name="Han C."/>
            <person name="Detter J.C."/>
            <person name="Bruce D."/>
            <person name="Goodwin L."/>
            <person name="Pitluck S."/>
            <person name="Mikhailova N."/>
            <person name="Liolios K."/>
            <person name="Pati A."/>
            <person name="Ivanova N."/>
            <person name="Mavromatis K."/>
            <person name="Chen A."/>
            <person name="Palaniappan K."/>
            <person name="Land M."/>
            <person name="Hauser L."/>
            <person name="Jeffries C.D."/>
            <person name="Brettin T."/>
            <person name="Rohde M."/>
            <person name="Goker M."/>
            <person name="Bristow J."/>
            <person name="Eisen J.A."/>
            <person name="Markowitz V."/>
            <person name="Hugenholtz P."/>
            <person name="Kyrpides N.C."/>
            <person name="Klenk H.P."/>
        </authorList>
    </citation>
    <scope>NUCLEOTIDE SEQUENCE [LARGE SCALE GENOMIC DNA]</scope>
    <source>
        <strain evidence="3">ATCC 25085 / DSM 20731 / CCUG 9996 / CIP 106432 / VR4</strain>
    </source>
</reference>
<dbReference type="Pfam" id="PF03616">
    <property type="entry name" value="Glt_symporter"/>
    <property type="match status" value="1"/>
</dbReference>
<feature type="transmembrane region" description="Helical" evidence="1">
    <location>
        <begin position="30"/>
        <end position="49"/>
    </location>
</feature>
<dbReference type="RefSeq" id="WP_012939353.1">
    <property type="nucleotide sequence ID" value="NC_013740.1"/>
</dbReference>
<evidence type="ECO:0000313" key="3">
    <source>
        <dbReference type="Proteomes" id="UP000001902"/>
    </source>
</evidence>
<feature type="transmembrane region" description="Helical" evidence="1">
    <location>
        <begin position="258"/>
        <end position="277"/>
    </location>
</feature>
<dbReference type="GO" id="GO:0016020">
    <property type="term" value="C:membrane"/>
    <property type="evidence" value="ECO:0007669"/>
    <property type="project" value="InterPro"/>
</dbReference>
<dbReference type="OrthoDB" id="9801557at2"/>
<feature type="transmembrane region" description="Helical" evidence="1">
    <location>
        <begin position="353"/>
        <end position="371"/>
    </location>
</feature>
<dbReference type="STRING" id="591001.Acfer_2030"/>
<sequence>MTIRALMNMMTAVSMFILLGFFVREFIKPLQKLFLPASLVGGLIMLALGQQGAGLITVPKVLGSVPGVLIDIVMVSLVFGVSFNRKMLHSYLDYVCLPMPAYGMQMCVGTLLGAFLRGAWPGLPVGWGVLGVFSFHGGHGTAAAAAASFEKLGYEGHMAIAMVLSTVGLIVAMTVGMALVNYGVRKGWGTYVKEPTKQPDYFYGGALPADQRKSVGSTVTTSISINHLALQFAWLMGALFIGQQIFGFLNTFPAFKALHLPSVLHGVVGGAVMWAIIEQLHLEKFVDLKTVKLLSGFFLELVVFTAMATLNLKFVSTYAAPLAIYCVVMTALTVPLVLFCARKFAKEEWFEKACMCFGAATGNTSTGLALVRSIDPNSESHAGDSHGIYSTLMSWKDIFVGLTPIWLSSGVGLTAGVGAAIMVAFLVIGFMFFNTRRALN</sequence>
<evidence type="ECO:0000256" key="1">
    <source>
        <dbReference type="SAM" id="Phobius"/>
    </source>
</evidence>
<dbReference type="EMBL" id="CP001859">
    <property type="protein sequence ID" value="ADB48375.1"/>
    <property type="molecule type" value="Genomic_DNA"/>
</dbReference>
<feature type="transmembrane region" description="Helical" evidence="1">
    <location>
        <begin position="61"/>
        <end position="83"/>
    </location>
</feature>
<proteinExistence type="predicted"/>
<keyword evidence="3" id="KW-1185">Reference proteome</keyword>
<dbReference type="Proteomes" id="UP000001902">
    <property type="component" value="Chromosome"/>
</dbReference>
<dbReference type="GO" id="GO:0015813">
    <property type="term" value="P:L-glutamate transmembrane transport"/>
    <property type="evidence" value="ECO:0007669"/>
    <property type="project" value="InterPro"/>
</dbReference>